<dbReference type="PANTHER" id="PTHR48449">
    <property type="entry name" value="DUF1985 DOMAIN-CONTAINING PROTEIN"/>
    <property type="match status" value="1"/>
</dbReference>
<dbReference type="InterPro" id="IPR003653">
    <property type="entry name" value="Peptidase_C48_C"/>
</dbReference>
<dbReference type="InterPro" id="IPR015410">
    <property type="entry name" value="DUF1985"/>
</dbReference>
<dbReference type="Pfam" id="PF02902">
    <property type="entry name" value="Peptidase_C48"/>
    <property type="match status" value="1"/>
</dbReference>
<comment type="caution">
    <text evidence="6">The sequence shown here is derived from an EMBL/GenBank/DDBJ whole genome shotgun (WGS) entry which is preliminary data.</text>
</comment>
<feature type="region of interest" description="Disordered" evidence="4">
    <location>
        <begin position="761"/>
        <end position="781"/>
    </location>
</feature>
<feature type="region of interest" description="Disordered" evidence="4">
    <location>
        <begin position="947"/>
        <end position="1012"/>
    </location>
</feature>
<feature type="region of interest" description="Disordered" evidence="4">
    <location>
        <begin position="837"/>
        <end position="868"/>
    </location>
</feature>
<evidence type="ECO:0000313" key="6">
    <source>
        <dbReference type="EMBL" id="KAF2565898.1"/>
    </source>
</evidence>
<accession>A0A8S9I8J1</accession>
<feature type="region of interest" description="Disordered" evidence="4">
    <location>
        <begin position="594"/>
        <end position="685"/>
    </location>
</feature>
<dbReference type="Pfam" id="PF09331">
    <property type="entry name" value="DUF1985"/>
    <property type="match status" value="1"/>
</dbReference>
<dbReference type="EMBL" id="QGKW02001911">
    <property type="protein sequence ID" value="KAF2565898.1"/>
    <property type="molecule type" value="Genomic_DNA"/>
</dbReference>
<feature type="domain" description="Ubiquitin-like protease family profile" evidence="5">
    <location>
        <begin position="1386"/>
        <end position="1590"/>
    </location>
</feature>
<keyword evidence="3" id="KW-0378">Hydrolase</keyword>
<feature type="compositionally biased region" description="Basic and acidic residues" evidence="4">
    <location>
        <begin position="840"/>
        <end position="851"/>
    </location>
</feature>
<feature type="region of interest" description="Disordered" evidence="4">
    <location>
        <begin position="253"/>
        <end position="274"/>
    </location>
</feature>
<feature type="region of interest" description="Disordered" evidence="4">
    <location>
        <begin position="1119"/>
        <end position="1140"/>
    </location>
</feature>
<feature type="region of interest" description="Disordered" evidence="4">
    <location>
        <begin position="542"/>
        <end position="561"/>
    </location>
</feature>
<dbReference type="GO" id="GO:0008234">
    <property type="term" value="F:cysteine-type peptidase activity"/>
    <property type="evidence" value="ECO:0007669"/>
    <property type="project" value="InterPro"/>
</dbReference>
<feature type="region of interest" description="Disordered" evidence="4">
    <location>
        <begin position="1290"/>
        <end position="1323"/>
    </location>
</feature>
<feature type="compositionally biased region" description="Basic and acidic residues" evidence="4">
    <location>
        <begin position="490"/>
        <end position="501"/>
    </location>
</feature>
<evidence type="ECO:0000256" key="4">
    <source>
        <dbReference type="SAM" id="MobiDB-lite"/>
    </source>
</evidence>
<evidence type="ECO:0000256" key="3">
    <source>
        <dbReference type="ARBA" id="ARBA00022801"/>
    </source>
</evidence>
<evidence type="ECO:0000256" key="2">
    <source>
        <dbReference type="ARBA" id="ARBA00022670"/>
    </source>
</evidence>
<name>A0A8S9I8J1_BRACR</name>
<dbReference type="GO" id="GO:0006508">
    <property type="term" value="P:proteolysis"/>
    <property type="evidence" value="ECO:0007669"/>
    <property type="project" value="UniProtKB-KW"/>
</dbReference>
<evidence type="ECO:0000259" key="5">
    <source>
        <dbReference type="PROSITE" id="PS50600"/>
    </source>
</evidence>
<feature type="compositionally biased region" description="Basic and acidic residues" evidence="4">
    <location>
        <begin position="377"/>
        <end position="399"/>
    </location>
</feature>
<evidence type="ECO:0000256" key="1">
    <source>
        <dbReference type="ARBA" id="ARBA00005234"/>
    </source>
</evidence>
<feature type="region of interest" description="Disordered" evidence="4">
    <location>
        <begin position="198"/>
        <end position="233"/>
    </location>
</feature>
<feature type="region of interest" description="Disordered" evidence="4">
    <location>
        <begin position="308"/>
        <end position="399"/>
    </location>
</feature>
<proteinExistence type="inferred from homology"/>
<dbReference type="Proteomes" id="UP000712281">
    <property type="component" value="Unassembled WGS sequence"/>
</dbReference>
<dbReference type="PANTHER" id="PTHR48449:SF1">
    <property type="entry name" value="DUF1985 DOMAIN-CONTAINING PROTEIN"/>
    <property type="match status" value="1"/>
</dbReference>
<feature type="region of interest" description="Disordered" evidence="4">
    <location>
        <begin position="1241"/>
        <end position="1276"/>
    </location>
</feature>
<feature type="compositionally biased region" description="Basic and acidic residues" evidence="4">
    <location>
        <begin position="663"/>
        <end position="684"/>
    </location>
</feature>
<keyword evidence="2" id="KW-0645">Protease</keyword>
<dbReference type="InterPro" id="IPR038765">
    <property type="entry name" value="Papain-like_cys_pep_sf"/>
</dbReference>
<gene>
    <name evidence="6" type="ORF">F2Q68_00024218</name>
</gene>
<feature type="region of interest" description="Disordered" evidence="4">
    <location>
        <begin position="490"/>
        <end position="519"/>
    </location>
</feature>
<organism evidence="6 7">
    <name type="scientific">Brassica cretica</name>
    <name type="common">Mustard</name>
    <dbReference type="NCBI Taxonomy" id="69181"/>
    <lineage>
        <taxon>Eukaryota</taxon>
        <taxon>Viridiplantae</taxon>
        <taxon>Streptophyta</taxon>
        <taxon>Embryophyta</taxon>
        <taxon>Tracheophyta</taxon>
        <taxon>Spermatophyta</taxon>
        <taxon>Magnoliopsida</taxon>
        <taxon>eudicotyledons</taxon>
        <taxon>Gunneridae</taxon>
        <taxon>Pentapetalae</taxon>
        <taxon>rosids</taxon>
        <taxon>malvids</taxon>
        <taxon>Brassicales</taxon>
        <taxon>Brassicaceae</taxon>
        <taxon>Brassiceae</taxon>
        <taxon>Brassica</taxon>
    </lineage>
</organism>
<sequence length="1633" mass="183632">MDEFHSITGLNCGAFDVEDSDSEEAAGSVMWQKLFDTTVGDITVAKVLEMLCNPFLAGWKRLPLALIALVDGVLCCTNKNLKLTPPNIPDPLHELRIWLSQQTTAFYGFPLALQLLAFEAVPQLLARIPDAPNTVTFMEDPPACATTVIILNTKDILAVEAEPDVTVHFSLIPEAERHMWLYEVEDLQVNRLVHRLSSGHTSTTEDFRGAEKSFRGRGKQPENAPLPPEDKPEVVPIFQRNLGLRKLAAVVDEDVTSSEHNEPEVPHQSGSSPEKDLKLWLSELLQNMARGIYERLETMERNICSHLGVSPPNVHNTQKMKVDDDSLKTDGIQAQRPPRKSRRTNSTVTKPATKIHSYPQHSADRLQGNKGRTSPYFDKESQDDNDCAHDRTPPFDEHVNYQEPRAPYAVPNESNAENPVTTVIVYNPLIFVRPQSYVSPTKMTQPLYKPDVTVHFSLIPEAERHMWLDEVEDLQVDRLVHHLSSGHTFTTEDFRGGEKSFRGRGKQPENAPIPPKDKPEVVPIIQRNLRLCKPAAVVVEDVTSSEHNKPEVPHQSGSSPDKDLKLWLFEQLQNMARGIYERLETMERNICSHLGVSPPNVHNTRKRKADDDSPKTDGIQAERSPRKSRRTNSTFTKPATKIHSYPQRSGRPLTGLTPPYFNKESRDDNDYAHDRTPPFDEHVNYQEPRTPYAVPDESNAENPVTTVTVYNLLIFVRPQSYVSPTKSVIDEPPCISDLTPTKRFGDEKPVTVTWEETNPHAYTSGKIAPTSETPPSAAYRVSGPHLPSPRTAADVETLSINVTVHFSLIPEAERHIWLDEVEDLQVDRLVHRLSSGHTFTTDDFRGGEKSFRGRGKQPENAPIPPKDKSEVVPIIQGNLRPRKPAAVVVEDVTSSEHNKPEVPHQSGSSPDKDLKLWLLEQLQNMARGIYERLETMERNICSHLGVSPPNVHNTRKRKADDYSPKTDGIQAERSPRKSRRTNSTFTKPATKIHSYPQRSADRLQNSQGNIGLTPPYFNKESRDDNDYAHGRTPPFDEHVNYQEPHTSYAVPDESNAENPVTMVTVYNPLIFVRPQSYVSPTKSVIDELPCISDLTPTKRFGNEIPVTVTWEETNPHAYTSGKIAPASETPPSAAYTGNKGRTSPYFDKESQDDNDCAHDRTPPFDEHVNYQEPRTPYVVPDESNAENPVTTVTVYNPLIFVHPQSYVSPTKSVIDEPPCISDLTPTKRFGDEKPVTVTWEETNPHAYTSGKIAPTSETPPSAAYRVSGPHLPSPRTAADVETLSINVSATKTQSAAATEGASRDSVAVGNERSPIEEDENYESCQENISIDTLLQEKHPLAVETFPGPDTDEDDSSMESGGKRLRKKSQKICGVYTPDARLKGLFMSEKKTEYRPLPKTSCAIFKKFSDILSENLVQQFEIKTSHIVTNYFFLDIATPGKWLSDEASWPAFNEVEDKLDFDWGTNIAAYITGKSRGKNLKLELGRDVDMVYAPMNWWTNHWVGLCINLQTSNVTILDSFITENPTEAHVDVQMTPILKSLPYILEQYVGYTVYQISEGVRFYSWNRVEGIYHNKRGGDCAPCAAKFMEMHCNGDEKEEMSLITNRVVDKIREQYAMDCYEEFVGDYRVANEAI</sequence>
<reference evidence="6" key="1">
    <citation type="submission" date="2019-12" db="EMBL/GenBank/DDBJ databases">
        <title>Genome sequencing and annotation of Brassica cretica.</title>
        <authorList>
            <person name="Studholme D.J."/>
            <person name="Sarris P.F."/>
        </authorList>
    </citation>
    <scope>NUCLEOTIDE SEQUENCE</scope>
    <source>
        <strain evidence="6">PFS-001/15</strain>
        <tissue evidence="6">Leaf</tissue>
    </source>
</reference>
<dbReference type="SUPFAM" id="SSF54001">
    <property type="entry name" value="Cysteine proteinases"/>
    <property type="match status" value="1"/>
</dbReference>
<comment type="similarity">
    <text evidence="1">Belongs to the peptidase C48 family.</text>
</comment>
<dbReference type="PROSITE" id="PS50600">
    <property type="entry name" value="ULP_PROTEASE"/>
    <property type="match status" value="1"/>
</dbReference>
<dbReference type="Gene3D" id="3.40.395.10">
    <property type="entry name" value="Adenoviral Proteinase, Chain A"/>
    <property type="match status" value="1"/>
</dbReference>
<feature type="compositionally biased region" description="Basic and acidic residues" evidence="4">
    <location>
        <begin position="203"/>
        <end position="214"/>
    </location>
</feature>
<evidence type="ECO:0000313" key="7">
    <source>
        <dbReference type="Proteomes" id="UP000712281"/>
    </source>
</evidence>
<feature type="region of interest" description="Disordered" evidence="4">
    <location>
        <begin position="890"/>
        <end position="911"/>
    </location>
</feature>
<protein>
    <recommendedName>
        <fullName evidence="5">Ubiquitin-like protease family profile domain-containing protein</fullName>
    </recommendedName>
</protein>